<comment type="caution">
    <text evidence="1">The sequence shown here is derived from an EMBL/GenBank/DDBJ whole genome shotgun (WGS) entry which is preliminary data.</text>
</comment>
<evidence type="ECO:0000313" key="2">
    <source>
        <dbReference type="Proteomes" id="UP000317043"/>
    </source>
</evidence>
<proteinExistence type="predicted"/>
<keyword evidence="2" id="KW-1185">Reference proteome</keyword>
<dbReference type="Proteomes" id="UP000317043">
    <property type="component" value="Unassembled WGS sequence"/>
</dbReference>
<reference evidence="1 2" key="1">
    <citation type="submission" date="2019-06" db="EMBL/GenBank/DDBJ databases">
        <title>Sequencing the genomes of 1000 actinobacteria strains.</title>
        <authorList>
            <person name="Klenk H.-P."/>
        </authorList>
    </citation>
    <scope>NUCLEOTIDE SEQUENCE [LARGE SCALE GENOMIC DNA]</scope>
    <source>
        <strain evidence="1 2">DSM 45928</strain>
    </source>
</reference>
<organism evidence="1 2">
    <name type="scientific">Stackebrandtia endophytica</name>
    <dbReference type="NCBI Taxonomy" id="1496996"/>
    <lineage>
        <taxon>Bacteria</taxon>
        <taxon>Bacillati</taxon>
        <taxon>Actinomycetota</taxon>
        <taxon>Actinomycetes</taxon>
        <taxon>Glycomycetales</taxon>
        <taxon>Glycomycetaceae</taxon>
        <taxon>Stackebrandtia</taxon>
    </lineage>
</organism>
<sequence length="42" mass="4817">MKSILRAAAGIFGWLRRSDVPDQKIPVGYWHSRDPGYDGRED</sequence>
<dbReference type="AlphaFoldDB" id="A0A543AT24"/>
<evidence type="ECO:0000313" key="1">
    <source>
        <dbReference type="EMBL" id="TQL75734.1"/>
    </source>
</evidence>
<dbReference type="InParanoid" id="A0A543AT24"/>
<accession>A0A543AT24</accession>
<gene>
    <name evidence="1" type="ORF">FB566_1246</name>
</gene>
<name>A0A543AT24_9ACTN</name>
<protein>
    <submittedName>
        <fullName evidence="1">Uncharacterized protein</fullName>
    </submittedName>
</protein>
<dbReference type="EMBL" id="VFOW01000001">
    <property type="protein sequence ID" value="TQL75734.1"/>
    <property type="molecule type" value="Genomic_DNA"/>
</dbReference>